<keyword evidence="2 4" id="KW-0479">Metal-binding</keyword>
<dbReference type="PANTHER" id="PTHR30632">
    <property type="entry name" value="MOLYBDATE-BINDING PERIPLASMIC PROTEIN"/>
    <property type="match status" value="1"/>
</dbReference>
<dbReference type="GO" id="GO:0046872">
    <property type="term" value="F:metal ion binding"/>
    <property type="evidence" value="ECO:0007669"/>
    <property type="project" value="UniProtKB-KW"/>
</dbReference>
<gene>
    <name evidence="6" type="ORF">BFC18_10490</name>
</gene>
<dbReference type="Proteomes" id="UP000175691">
    <property type="component" value="Unassembled WGS sequence"/>
</dbReference>
<dbReference type="STRING" id="1656094.BFC18_10490"/>
<dbReference type="InterPro" id="IPR005950">
    <property type="entry name" value="ModA"/>
</dbReference>
<comment type="caution">
    <text evidence="6">The sequence shown here is derived from an EMBL/GenBank/DDBJ whole genome shotgun (WGS) entry which is preliminary data.</text>
</comment>
<dbReference type="InterPro" id="IPR050682">
    <property type="entry name" value="ModA/WtpA"/>
</dbReference>
<comment type="similarity">
    <text evidence="1">Belongs to the bacterial solute-binding protein ModA family.</text>
</comment>
<keyword evidence="3 5" id="KW-0732">Signal</keyword>
<evidence type="ECO:0000256" key="4">
    <source>
        <dbReference type="PIRSR" id="PIRSR004846-1"/>
    </source>
</evidence>
<dbReference type="PIRSF" id="PIRSF004846">
    <property type="entry name" value="ModA"/>
    <property type="match status" value="1"/>
</dbReference>
<evidence type="ECO:0000256" key="1">
    <source>
        <dbReference type="ARBA" id="ARBA00009175"/>
    </source>
</evidence>
<evidence type="ECO:0000256" key="5">
    <source>
        <dbReference type="SAM" id="SignalP"/>
    </source>
</evidence>
<dbReference type="OrthoDB" id="9785015at2"/>
<reference evidence="6 7" key="1">
    <citation type="submission" date="2016-08" db="EMBL/GenBank/DDBJ databases">
        <authorList>
            <person name="Seilhamer J.J."/>
        </authorList>
    </citation>
    <scope>NUCLEOTIDE SEQUENCE [LARGE SCALE GENOMIC DNA]</scope>
    <source>
        <strain evidence="6 7">KCTC 42603</strain>
    </source>
</reference>
<dbReference type="EMBL" id="MDHN01000021">
    <property type="protein sequence ID" value="OFC70870.1"/>
    <property type="molecule type" value="Genomic_DNA"/>
</dbReference>
<organism evidence="6 7">
    <name type="scientific">Alteromonas confluentis</name>
    <dbReference type="NCBI Taxonomy" id="1656094"/>
    <lineage>
        <taxon>Bacteria</taxon>
        <taxon>Pseudomonadati</taxon>
        <taxon>Pseudomonadota</taxon>
        <taxon>Gammaproteobacteria</taxon>
        <taxon>Alteromonadales</taxon>
        <taxon>Alteromonadaceae</taxon>
        <taxon>Alteromonas/Salinimonas group</taxon>
        <taxon>Alteromonas</taxon>
    </lineage>
</organism>
<sequence>MNRWIVKALCVLVVMFNVFAHADEQQVNIAVAANFAQPVKHFAEAFEKKTGIKPIITVSSSGTLYAQIQHGAPFDVFLSADALRPEKLVAEGLAEKQTLRSYATGRLALVSRSGAPDSLNAFVSRKFDKPVAIANPKLAPYGLAASQALGTLPADTALPFRQVQGKNILQTYQYFTSGNVDDAFVAWSLVKRSNYSYLLIPDDYHAPIVQKMVIIKDSAHPYAARRFMQYLLSAKVQKSLMDWGYQSAGKR</sequence>
<evidence type="ECO:0000256" key="2">
    <source>
        <dbReference type="ARBA" id="ARBA00022723"/>
    </source>
</evidence>
<proteinExistence type="inferred from homology"/>
<dbReference type="CDD" id="cd13539">
    <property type="entry name" value="PBP2_AvModA"/>
    <property type="match status" value="1"/>
</dbReference>
<dbReference type="Pfam" id="PF13531">
    <property type="entry name" value="SBP_bac_11"/>
    <property type="match status" value="1"/>
</dbReference>
<dbReference type="NCBIfam" id="TIGR01256">
    <property type="entry name" value="modA"/>
    <property type="match status" value="1"/>
</dbReference>
<feature type="binding site" evidence="4">
    <location>
        <position position="61"/>
    </location>
    <ligand>
        <name>molybdate</name>
        <dbReference type="ChEBI" id="CHEBI:36264"/>
    </ligand>
</feature>
<accession>A0A1E7ZBJ6</accession>
<evidence type="ECO:0000313" key="7">
    <source>
        <dbReference type="Proteomes" id="UP000175691"/>
    </source>
</evidence>
<keyword evidence="4" id="KW-0500">Molybdenum</keyword>
<dbReference type="InterPro" id="IPR044084">
    <property type="entry name" value="AvModA-like_subst-bd"/>
</dbReference>
<dbReference type="AlphaFoldDB" id="A0A1E7ZBJ6"/>
<evidence type="ECO:0000256" key="3">
    <source>
        <dbReference type="ARBA" id="ARBA00022729"/>
    </source>
</evidence>
<protein>
    <submittedName>
        <fullName evidence="6">Molybdate ABC transporter substrate-binding protein</fullName>
    </submittedName>
</protein>
<evidence type="ECO:0000313" key="6">
    <source>
        <dbReference type="EMBL" id="OFC70870.1"/>
    </source>
</evidence>
<dbReference type="RefSeq" id="WP_070125262.1">
    <property type="nucleotide sequence ID" value="NZ_MDHN01000021.1"/>
</dbReference>
<name>A0A1E7ZBJ6_9ALTE</name>
<keyword evidence="7" id="KW-1185">Reference proteome</keyword>
<dbReference type="PANTHER" id="PTHR30632:SF14">
    <property type="entry name" value="TUNGSTATE_MOLYBDATE_CHROMATE-BINDING PROTEIN MODA"/>
    <property type="match status" value="1"/>
</dbReference>
<feature type="binding site" evidence="4">
    <location>
        <position position="168"/>
    </location>
    <ligand>
        <name>molybdate</name>
        <dbReference type="ChEBI" id="CHEBI:36264"/>
    </ligand>
</feature>
<feature type="signal peptide" evidence="5">
    <location>
        <begin position="1"/>
        <end position="22"/>
    </location>
</feature>
<dbReference type="GO" id="GO:0015689">
    <property type="term" value="P:molybdate ion transport"/>
    <property type="evidence" value="ECO:0007669"/>
    <property type="project" value="InterPro"/>
</dbReference>
<dbReference type="GO" id="GO:0030973">
    <property type="term" value="F:molybdate ion binding"/>
    <property type="evidence" value="ECO:0007669"/>
    <property type="project" value="InterPro"/>
</dbReference>
<feature type="chain" id="PRO_5009209706" evidence="5">
    <location>
        <begin position="23"/>
        <end position="251"/>
    </location>
</feature>
<dbReference type="Gene3D" id="3.40.190.10">
    <property type="entry name" value="Periplasmic binding protein-like II"/>
    <property type="match status" value="2"/>
</dbReference>
<dbReference type="SUPFAM" id="SSF53850">
    <property type="entry name" value="Periplasmic binding protein-like II"/>
    <property type="match status" value="1"/>
</dbReference>